<dbReference type="InParanoid" id="F4NU98"/>
<proteinExistence type="predicted"/>
<gene>
    <name evidence="3" type="ORF">BATDEDRAFT_86015</name>
</gene>
<dbReference type="RefSeq" id="XP_006676151.1">
    <property type="nucleotide sequence ID" value="XM_006676088.1"/>
</dbReference>
<feature type="chain" id="PRO_5003314538" evidence="2">
    <location>
        <begin position="19"/>
        <end position="182"/>
    </location>
</feature>
<name>F4NU98_BATDJ</name>
<evidence type="ECO:0000313" key="4">
    <source>
        <dbReference type="Proteomes" id="UP000007241"/>
    </source>
</evidence>
<feature type="region of interest" description="Disordered" evidence="1">
    <location>
        <begin position="25"/>
        <end position="58"/>
    </location>
</feature>
<evidence type="ECO:0000256" key="2">
    <source>
        <dbReference type="SAM" id="SignalP"/>
    </source>
</evidence>
<evidence type="ECO:0000313" key="3">
    <source>
        <dbReference type="EMBL" id="EGF83596.1"/>
    </source>
</evidence>
<accession>F4NU98</accession>
<keyword evidence="4" id="KW-1185">Reference proteome</keyword>
<dbReference type="HOGENOM" id="CLU_1510309_0_0_1"/>
<evidence type="ECO:0000256" key="1">
    <source>
        <dbReference type="SAM" id="MobiDB-lite"/>
    </source>
</evidence>
<protein>
    <submittedName>
        <fullName evidence="3">Uncharacterized protein</fullName>
    </submittedName>
</protein>
<dbReference type="AlphaFoldDB" id="F4NU98"/>
<dbReference type="Proteomes" id="UP000007241">
    <property type="component" value="Unassembled WGS sequence"/>
</dbReference>
<dbReference type="EMBL" id="GL882879">
    <property type="protein sequence ID" value="EGF83596.1"/>
    <property type="molecule type" value="Genomic_DNA"/>
</dbReference>
<organism evidence="3 4">
    <name type="scientific">Batrachochytrium dendrobatidis (strain JAM81 / FGSC 10211)</name>
    <name type="common">Frog chytrid fungus</name>
    <dbReference type="NCBI Taxonomy" id="684364"/>
    <lineage>
        <taxon>Eukaryota</taxon>
        <taxon>Fungi</taxon>
        <taxon>Fungi incertae sedis</taxon>
        <taxon>Chytridiomycota</taxon>
        <taxon>Chytridiomycota incertae sedis</taxon>
        <taxon>Chytridiomycetes</taxon>
        <taxon>Rhizophydiales</taxon>
        <taxon>Rhizophydiales incertae sedis</taxon>
        <taxon>Batrachochytrium</taxon>
    </lineage>
</organism>
<reference evidence="3 4" key="1">
    <citation type="submission" date="2009-12" db="EMBL/GenBank/DDBJ databases">
        <title>The draft genome of Batrachochytrium dendrobatidis.</title>
        <authorList>
            <consortium name="US DOE Joint Genome Institute (JGI-PGF)"/>
            <person name="Kuo A."/>
            <person name="Salamov A."/>
            <person name="Schmutz J."/>
            <person name="Lucas S."/>
            <person name="Pitluck S."/>
            <person name="Rosenblum E."/>
            <person name="Stajich J."/>
            <person name="Eisen M."/>
            <person name="Grigoriev I.V."/>
        </authorList>
    </citation>
    <scope>NUCLEOTIDE SEQUENCE [LARGE SCALE GENOMIC DNA]</scope>
    <source>
        <strain evidence="4">JAM81 / FGSC 10211</strain>
    </source>
</reference>
<feature type="compositionally biased region" description="Low complexity" evidence="1">
    <location>
        <begin position="33"/>
        <end position="52"/>
    </location>
</feature>
<sequence>MKQAVIFVISLLTAMSSAIVVSTSESPAPTFEPSPSTSGSTSGSASGSTSTPDPDPLFQSHSDTYAANLFLHYNTLLKRYDAKVAQCKNLKRNCKKLDKIVRIQTLIHTQTLDKCIRDRDSSKKMRLKATSNCMEENSKKARDLYLQSLAKKIHICDEASQLEAKVNEIEVKIQRFLSNYQQ</sequence>
<dbReference type="GeneID" id="18242292"/>
<keyword evidence="2" id="KW-0732">Signal</keyword>
<feature type="signal peptide" evidence="2">
    <location>
        <begin position="1"/>
        <end position="18"/>
    </location>
</feature>